<dbReference type="HOGENOM" id="CLU_018552_9_3_1"/>
<dbReference type="OrthoDB" id="2499472at2759"/>
<accession>A0A0D0DZ84</accession>
<organism evidence="1 2">
    <name type="scientific">Paxillus rubicundulus Ve08.2h10</name>
    <dbReference type="NCBI Taxonomy" id="930991"/>
    <lineage>
        <taxon>Eukaryota</taxon>
        <taxon>Fungi</taxon>
        <taxon>Dikarya</taxon>
        <taxon>Basidiomycota</taxon>
        <taxon>Agaricomycotina</taxon>
        <taxon>Agaricomycetes</taxon>
        <taxon>Agaricomycetidae</taxon>
        <taxon>Boletales</taxon>
        <taxon>Paxilineae</taxon>
        <taxon>Paxillaceae</taxon>
        <taxon>Paxillus</taxon>
    </lineage>
</organism>
<dbReference type="Proteomes" id="UP000054538">
    <property type="component" value="Unassembled WGS sequence"/>
</dbReference>
<evidence type="ECO:0000313" key="1">
    <source>
        <dbReference type="EMBL" id="KIK92244.1"/>
    </source>
</evidence>
<evidence type="ECO:0008006" key="3">
    <source>
        <dbReference type="Google" id="ProtNLM"/>
    </source>
</evidence>
<proteinExistence type="predicted"/>
<gene>
    <name evidence="1" type="ORF">PAXRUDRAFT_147760</name>
</gene>
<sequence>VHVHVEHTFAALKGQFQSLQSLHLWMQTEGNLHIVVYWVESCLILHNMVVWFKEQHCDKMDRATQWAILEGEVLVDGDGDICLKQPTGMEGQCFHAYLMQRLFYEHGIWF</sequence>
<evidence type="ECO:0000313" key="2">
    <source>
        <dbReference type="Proteomes" id="UP000054538"/>
    </source>
</evidence>
<dbReference type="InParanoid" id="A0A0D0DZ84"/>
<reference evidence="2" key="2">
    <citation type="submission" date="2015-01" db="EMBL/GenBank/DDBJ databases">
        <title>Evolutionary Origins and Diversification of the Mycorrhizal Mutualists.</title>
        <authorList>
            <consortium name="DOE Joint Genome Institute"/>
            <consortium name="Mycorrhizal Genomics Consortium"/>
            <person name="Kohler A."/>
            <person name="Kuo A."/>
            <person name="Nagy L.G."/>
            <person name="Floudas D."/>
            <person name="Copeland A."/>
            <person name="Barry K.W."/>
            <person name="Cichocki N."/>
            <person name="Veneault-Fourrey C."/>
            <person name="LaButti K."/>
            <person name="Lindquist E.A."/>
            <person name="Lipzen A."/>
            <person name="Lundell T."/>
            <person name="Morin E."/>
            <person name="Murat C."/>
            <person name="Riley R."/>
            <person name="Ohm R."/>
            <person name="Sun H."/>
            <person name="Tunlid A."/>
            <person name="Henrissat B."/>
            <person name="Grigoriev I.V."/>
            <person name="Hibbett D.S."/>
            <person name="Martin F."/>
        </authorList>
    </citation>
    <scope>NUCLEOTIDE SEQUENCE [LARGE SCALE GENOMIC DNA]</scope>
    <source>
        <strain evidence="2">Ve08.2h10</strain>
    </source>
</reference>
<keyword evidence="2" id="KW-1185">Reference proteome</keyword>
<dbReference type="AlphaFoldDB" id="A0A0D0DZ84"/>
<protein>
    <recommendedName>
        <fullName evidence="3">DDE Tnp4 domain-containing protein</fullName>
    </recommendedName>
</protein>
<reference evidence="1 2" key="1">
    <citation type="submission" date="2014-04" db="EMBL/GenBank/DDBJ databases">
        <authorList>
            <consortium name="DOE Joint Genome Institute"/>
            <person name="Kuo A."/>
            <person name="Kohler A."/>
            <person name="Jargeat P."/>
            <person name="Nagy L.G."/>
            <person name="Floudas D."/>
            <person name="Copeland A."/>
            <person name="Barry K.W."/>
            <person name="Cichocki N."/>
            <person name="Veneault-Fourrey C."/>
            <person name="LaButti K."/>
            <person name="Lindquist E.A."/>
            <person name="Lipzen A."/>
            <person name="Lundell T."/>
            <person name="Morin E."/>
            <person name="Murat C."/>
            <person name="Sun H."/>
            <person name="Tunlid A."/>
            <person name="Henrissat B."/>
            <person name="Grigoriev I.V."/>
            <person name="Hibbett D.S."/>
            <person name="Martin F."/>
            <person name="Nordberg H.P."/>
            <person name="Cantor M.N."/>
            <person name="Hua S.X."/>
        </authorList>
    </citation>
    <scope>NUCLEOTIDE SEQUENCE [LARGE SCALE GENOMIC DNA]</scope>
    <source>
        <strain evidence="1 2">Ve08.2h10</strain>
    </source>
</reference>
<feature type="non-terminal residue" evidence="1">
    <location>
        <position position="1"/>
    </location>
</feature>
<dbReference type="EMBL" id="KN825300">
    <property type="protein sequence ID" value="KIK92244.1"/>
    <property type="molecule type" value="Genomic_DNA"/>
</dbReference>
<name>A0A0D0DZ84_9AGAM</name>